<evidence type="ECO:0000313" key="5">
    <source>
        <dbReference type="EMBL" id="RXI98238.1"/>
    </source>
</evidence>
<keyword evidence="4" id="KW-0749">Sporulation</keyword>
<dbReference type="RefSeq" id="WP_129079598.1">
    <property type="nucleotide sequence ID" value="NZ_QOUX01000046.1"/>
</dbReference>
<reference evidence="5 6" key="1">
    <citation type="journal article" date="2019" name="Int. J. Syst. Evol. Microbiol.">
        <title>Anaerobacillus alkaliphilus sp. nov., a novel alkaliphilic and moderately halophilic bacterium.</title>
        <authorList>
            <person name="Borsodi A.K."/>
            <person name="Aszalos J.M."/>
            <person name="Bihari P."/>
            <person name="Nagy I."/>
            <person name="Schumann P."/>
            <person name="Sproer C."/>
            <person name="Kovacs A.L."/>
            <person name="Boka K."/>
            <person name="Dobosy P."/>
            <person name="Ovari M."/>
            <person name="Szili-Kovacs T."/>
            <person name="Toth E."/>
        </authorList>
    </citation>
    <scope>NUCLEOTIDE SEQUENCE [LARGE SCALE GENOMIC DNA]</scope>
    <source>
        <strain evidence="5 6">B16-10</strain>
    </source>
</reference>
<dbReference type="GO" id="GO:0030435">
    <property type="term" value="P:sporulation resulting in formation of a cellular spore"/>
    <property type="evidence" value="ECO:0007669"/>
    <property type="project" value="UniProtKB-KW"/>
</dbReference>
<keyword evidence="3 4" id="KW-0178">Competence</keyword>
<dbReference type="Proteomes" id="UP000290649">
    <property type="component" value="Unassembled WGS sequence"/>
</dbReference>
<evidence type="ECO:0000256" key="1">
    <source>
        <dbReference type="ARBA" id="ARBA00005397"/>
    </source>
</evidence>
<dbReference type="Pfam" id="PF05389">
    <property type="entry name" value="MecA"/>
    <property type="match status" value="1"/>
</dbReference>
<evidence type="ECO:0000256" key="3">
    <source>
        <dbReference type="ARBA" id="ARBA00023287"/>
    </source>
</evidence>
<dbReference type="EMBL" id="QOUX01000046">
    <property type="protein sequence ID" value="RXI98238.1"/>
    <property type="molecule type" value="Genomic_DNA"/>
</dbReference>
<proteinExistence type="inferred from homology"/>
<dbReference type="HAMAP" id="MF_01124">
    <property type="entry name" value="MecA"/>
    <property type="match status" value="1"/>
</dbReference>
<comment type="similarity">
    <text evidence="1 4">Belongs to the MecA family.</text>
</comment>
<evidence type="ECO:0000256" key="4">
    <source>
        <dbReference type="HAMAP-Rule" id="MF_01124"/>
    </source>
</evidence>
<accession>A0A4Q0VPR3</accession>
<sequence length="222" mass="26485">MEIERLNESTIKFYITYKDIETRGFDREEIWYNRERGEELFFEMINEANDKENFELEGPLWIQVQALDKGLEIIVTRGQITDGNVRLEIPVSNEQVNIPVDDNIVDMLDDNFVKNKYRDQDDDQQELLDLVIGFDDFEDIISLSHHFEVRGFKNALYHFQNRYYLFVMFTDEFPEEEQDDILSQILEFGYESEITIHRIQEYGKEIIGDEALQALRGMFSKH</sequence>
<dbReference type="AlphaFoldDB" id="A0A4Q0VPR3"/>
<evidence type="ECO:0000313" key="6">
    <source>
        <dbReference type="Proteomes" id="UP000290649"/>
    </source>
</evidence>
<dbReference type="GO" id="GO:0042174">
    <property type="term" value="P:negative regulation of sporulation resulting in formation of a cellular spore"/>
    <property type="evidence" value="ECO:0007669"/>
    <property type="project" value="UniProtKB-UniRule"/>
</dbReference>
<evidence type="ECO:0000256" key="2">
    <source>
        <dbReference type="ARBA" id="ARBA00011738"/>
    </source>
</evidence>
<dbReference type="NCBIfam" id="NF002644">
    <property type="entry name" value="PRK02315.1-5"/>
    <property type="match status" value="1"/>
</dbReference>
<organism evidence="5 6">
    <name type="scientific">Anaerobacillus alkaliphilus</name>
    <dbReference type="NCBI Taxonomy" id="1548597"/>
    <lineage>
        <taxon>Bacteria</taxon>
        <taxon>Bacillati</taxon>
        <taxon>Bacillota</taxon>
        <taxon>Bacilli</taxon>
        <taxon>Bacillales</taxon>
        <taxon>Bacillaceae</taxon>
        <taxon>Anaerobacillus</taxon>
    </lineage>
</organism>
<comment type="function">
    <text evidence="4">Enables the recognition and targeting of unfolded and aggregated proteins to the ClpC protease or to other proteins involved in proteolysis. Acts negatively in the development of competence by binding ComK and recruiting it to the ClpCP protease. When overexpressed, inhibits sporulation. Also involved in Spx degradation by ClpC.</text>
</comment>
<name>A0A4Q0VPR3_9BACI</name>
<dbReference type="OrthoDB" id="2360201at2"/>
<comment type="subunit">
    <text evidence="2 4">Homodimer.</text>
</comment>
<comment type="caution">
    <text evidence="5">The sequence shown here is derived from an EMBL/GenBank/DDBJ whole genome shotgun (WGS) entry which is preliminary data.</text>
</comment>
<dbReference type="GO" id="GO:0030420">
    <property type="term" value="P:establishment of competence for transformation"/>
    <property type="evidence" value="ECO:0007669"/>
    <property type="project" value="UniProtKB-KW"/>
</dbReference>
<dbReference type="InterPro" id="IPR038471">
    <property type="entry name" value="MecA_C_sf"/>
</dbReference>
<dbReference type="Gene3D" id="3.30.70.1950">
    <property type="match status" value="1"/>
</dbReference>
<dbReference type="PANTHER" id="PTHR39161">
    <property type="entry name" value="ADAPTER PROTEIN MECA"/>
    <property type="match status" value="1"/>
</dbReference>
<dbReference type="GO" id="GO:0030674">
    <property type="term" value="F:protein-macromolecule adaptor activity"/>
    <property type="evidence" value="ECO:0007669"/>
    <property type="project" value="UniProtKB-UniRule"/>
</dbReference>
<keyword evidence="6" id="KW-1185">Reference proteome</keyword>
<comment type="domain">
    <text evidence="4">The N-terminal domain has binding sites for ComK and probably for unfolded/aggregated proteins; the C-terminal domain interacts with ClpC.</text>
</comment>
<protein>
    <recommendedName>
        <fullName evidence="4">Adapter protein MecA</fullName>
    </recommendedName>
</protein>
<gene>
    <name evidence="4 5" type="primary">mecA</name>
    <name evidence="5" type="ORF">DS745_18050</name>
</gene>
<dbReference type="PANTHER" id="PTHR39161:SF1">
    <property type="entry name" value="ADAPTER PROTEIN MECA 1"/>
    <property type="match status" value="1"/>
</dbReference>
<dbReference type="GO" id="GO:0045808">
    <property type="term" value="P:negative regulation of establishment of competence for transformation"/>
    <property type="evidence" value="ECO:0007669"/>
    <property type="project" value="UniProtKB-UniRule"/>
</dbReference>
<dbReference type="PIRSF" id="PIRSF029008">
    <property type="entry name" value="MecA"/>
    <property type="match status" value="1"/>
</dbReference>
<dbReference type="InterPro" id="IPR008681">
    <property type="entry name" value="Neg-reg_MecA"/>
</dbReference>